<gene>
    <name evidence="1" type="ORF">PBV87_19100</name>
</gene>
<keyword evidence="2" id="KW-1185">Reference proteome</keyword>
<dbReference type="Proteomes" id="UP001169242">
    <property type="component" value="Unassembled WGS sequence"/>
</dbReference>
<dbReference type="EMBL" id="JAQIFT010000066">
    <property type="protein sequence ID" value="MDA3733589.1"/>
    <property type="molecule type" value="Genomic_DNA"/>
</dbReference>
<evidence type="ECO:0000313" key="2">
    <source>
        <dbReference type="Proteomes" id="UP001169242"/>
    </source>
</evidence>
<dbReference type="AlphaFoldDB" id="A0AA42DQN8"/>
<comment type="caution">
    <text evidence="1">The sequence shown here is derived from an EMBL/GenBank/DDBJ whole genome shotgun (WGS) entry which is preliminary data.</text>
</comment>
<sequence length="241" mass="28281">MQGTKQELSTYRKNEDTLLMRWLLGLLNWLSRKITNNDEHIIIVLTKEQPPTFYRTFSSITYVPPETTIEKVTLKTSQWHELKTIENLKLERLKSLIEQYVPGIEVCIGEVHEGIIGLIINWGQIKVDFIEDDKGGENQKRIPEPYRVLTFLSKNPSCIVKGRNSFKNRLGMKLDEEEKVVYVGEGATYIFNKNGFKYINQSNLNNFKEATCIDRLGIIEHREKDFTRDSYKRKVNRYLKM</sequence>
<organism evidence="1 2">
    <name type="scientific">Holtiella tumoricola</name>
    <dbReference type="NCBI Taxonomy" id="3018743"/>
    <lineage>
        <taxon>Bacteria</taxon>
        <taxon>Bacillati</taxon>
        <taxon>Bacillota</taxon>
        <taxon>Clostridia</taxon>
        <taxon>Lachnospirales</taxon>
        <taxon>Cellulosilyticaceae</taxon>
        <taxon>Holtiella</taxon>
    </lineage>
</organism>
<protein>
    <submittedName>
        <fullName evidence="1">Uncharacterized protein</fullName>
    </submittedName>
</protein>
<evidence type="ECO:0000313" key="1">
    <source>
        <dbReference type="EMBL" id="MDA3733589.1"/>
    </source>
</evidence>
<proteinExistence type="predicted"/>
<name>A0AA42DQN8_9FIRM</name>
<dbReference type="RefSeq" id="WP_271013394.1">
    <property type="nucleotide sequence ID" value="NZ_JAQIFT010000066.1"/>
</dbReference>
<reference evidence="1" key="1">
    <citation type="journal article" date="2023" name="Int. J. Syst. Evol. Microbiol.">
        <title>&lt;i&gt;Holtiella tumoricola&lt;/i&gt; gen. nov. sp. nov., isolated from a human clinical sample.</title>
        <authorList>
            <person name="Allen-Vercoe E."/>
            <person name="Daigneault M.C."/>
            <person name="Vancuren S.J."/>
            <person name="Cochrane K."/>
            <person name="O'Neal L.L."/>
            <person name="Sankaranarayanan K."/>
            <person name="Lawson P.A."/>
        </authorList>
    </citation>
    <scope>NUCLEOTIDE SEQUENCE</scope>
    <source>
        <strain evidence="1">CC70A</strain>
    </source>
</reference>
<accession>A0AA42DQN8</accession>